<protein>
    <submittedName>
        <fullName evidence="2">Uncharacterized protein</fullName>
    </submittedName>
</protein>
<sequence>MKVLLPFQLSKGFQDIKYITPSFPNQPCLILFLLRTQMEEILSQQTAFRRIIQNWYNFTKILTRPFCRGRKFWWKFGQFKSSSLWLQSAYFFQIEFFLNIKMFYKAHIFLKKAVSVITLYGYFITIKTQSCASLSKRIWLKLSSFRGKLTFWGGLLTRFKRLVCLLSSLFITTSVVLAERFPRIRPQKWTWFLRRMWFMKVMSEFSFCFPVVYKNLLMVLKSQERVSKRLSKANHSGWTYFEKNRKKMLLARRFKARKILSYQITFKDNNFSSLVKKNCSSFWSDPCTSLKWRHQSNRSLSNEFSPIKDVFSLEFKTLLDQISSELNEAETLVNLLSGTFFKETNFSLELDYFLKNFLSYSYKWRKLFVHYLCFESVSQNLHIIFCPKFNVGGDDTVDCLATFLDEIYSFNKNINWDSEELAQENILGNKEVIKTIDTESVENSEESMSGSAVDSLKKDETSIPDSEEQLSRLKEEIPEKAEDSMSGSESEITETNADSEEGSGTSSSGSPQLPKKFLSQLLNISDDLQKSEEDSGVNTPKHNAKDEICIDILQRIMNFSLEQLETFCEIFMTNISDSCDYNLENTKYETREDSNPEKQNDQMDTAKTLEWMTLDQSLAEGDLVSILQQITDEVFHILTSNIAESFFGWVRQGEASTVNFGFSLQFFAVLLEGKAWLYLKPTMDLLLCSGNSFRKQTLRCFVFQIPPHFLGKYNVWNAVWNTALFSLYTGKHVQIFWSVLLKIVAQQVFPLYPVETAVFRVMVFQLRSRYMNFNDYKLRFYLHSTKGLDESLQVWENLFYKVVGRFGGLLLFLGAVILRLISNTSIGNRYTSLLLISFRQTLNNPSSLLTNRWWSVGYHFVLVEQRYKLLLNTYPFRLMEGLNRCVNLPFFGKDVLRVIRWCQGFVFSVVDLGLTNFNDMLKFFKHDCFFRRLKGGQKFFPYLLKLIKESHPFFYLKVEYYQSSYHNPDNYQVPSYWFTYFGGGPRSDTWWGLTKSIYNKKTFAGRKLWLVSSYYSWNQKFFGRWTGKVLSKQFRTLAWLSLNPLVRVRKEPLNNLGKAWYPFVIPCIAFGYDKDKVQNKVWGNKKLKFVRTCQSIEKYEDLTLWDMVVRVRRYKLKLSVFKGLDKTSVTQFVHFFSGIKPRKINSARVKKNPRVKYFYLSLPIPLTANFESA</sequence>
<reference evidence="2" key="2">
    <citation type="submission" date="2013-03" db="EMBL/GenBank/DDBJ databases">
        <title>Split photosystem protein, linear topology, and growth of structural complexity in the recombination-driven plastid genome of Chromera velia.</title>
        <authorList>
            <person name="Janouskovec J."/>
            <person name="Sobotka R."/>
            <person name="Lai D.-H."/>
            <person name="Flegontov P."/>
            <person name="Konik P."/>
            <person name="Komenda J."/>
            <person name="Ali S."/>
            <person name="Prasil O."/>
            <person name="Pain A."/>
            <person name="Obornik M."/>
            <person name="Lukes J."/>
            <person name="Keeling P.J."/>
        </authorList>
    </citation>
    <scope>NUCLEOTIDE SEQUENCE</scope>
    <source>
        <strain evidence="2">CCMP2878</strain>
    </source>
</reference>
<keyword evidence="2" id="KW-0150">Chloroplast</keyword>
<dbReference type="RefSeq" id="YP_003795279.1">
    <property type="nucleotide sequence ID" value="NC_014340.2"/>
</dbReference>
<proteinExistence type="predicted"/>
<name>D9IXJ3_9ALVE</name>
<feature type="region of interest" description="Disordered" evidence="1">
    <location>
        <begin position="438"/>
        <end position="514"/>
    </location>
</feature>
<dbReference type="AlphaFoldDB" id="D9IXJ3"/>
<dbReference type="GeneID" id="9480906"/>
<feature type="compositionally biased region" description="Basic and acidic residues" evidence="1">
    <location>
        <begin position="469"/>
        <end position="483"/>
    </location>
</feature>
<reference evidence="2" key="1">
    <citation type="journal article" date="2010" name="Proc. Natl. Acad. Sci. U.S.A.">
        <title>A common red algal origin of the apicomplexan, dinoflagellate, and heterokont plastids.</title>
        <authorList>
            <person name="Janouskovec J."/>
            <person name="Horak A."/>
            <person name="Obornik M."/>
            <person name="Lukes J."/>
            <person name="Keeling P.J."/>
        </authorList>
    </citation>
    <scope>NUCLEOTIDE SEQUENCE</scope>
    <source>
        <strain evidence="2">CCMP2878</strain>
    </source>
</reference>
<dbReference type="EMBL" id="HM222967">
    <property type="protein sequence ID" value="ADJ66521.1"/>
    <property type="molecule type" value="Genomic_DNA"/>
</dbReference>
<feature type="compositionally biased region" description="Polar residues" evidence="1">
    <location>
        <begin position="485"/>
        <end position="496"/>
    </location>
</feature>
<accession>D9IXJ3</accession>
<gene>
    <name evidence="2" type="primary">orf1173</name>
</gene>
<geneLocation type="chloroplast" evidence="2"/>
<organism evidence="2">
    <name type="scientific">Chromera velia</name>
    <dbReference type="NCBI Taxonomy" id="505693"/>
    <lineage>
        <taxon>Eukaryota</taxon>
        <taxon>Sar</taxon>
        <taxon>Alveolata</taxon>
        <taxon>Colpodellida</taxon>
        <taxon>Chromeraceae</taxon>
        <taxon>Chromera</taxon>
    </lineage>
</organism>
<evidence type="ECO:0000256" key="1">
    <source>
        <dbReference type="SAM" id="MobiDB-lite"/>
    </source>
</evidence>
<evidence type="ECO:0000313" key="2">
    <source>
        <dbReference type="EMBL" id="ADJ66521.1"/>
    </source>
</evidence>
<keyword evidence="2" id="KW-0934">Plastid</keyword>